<dbReference type="GO" id="GO:0071281">
    <property type="term" value="P:cellular response to iron ion"/>
    <property type="evidence" value="ECO:0007669"/>
    <property type="project" value="TreeGrafter"/>
</dbReference>
<keyword evidence="4" id="KW-1185">Reference proteome</keyword>
<dbReference type="PROSITE" id="PS50983">
    <property type="entry name" value="FE_B12_PBP"/>
    <property type="match status" value="1"/>
</dbReference>
<dbReference type="InterPro" id="IPR050902">
    <property type="entry name" value="ABC_Transporter_SBP"/>
</dbReference>
<dbReference type="Gene3D" id="3.40.50.1980">
    <property type="entry name" value="Nitrogenase molybdenum iron protein domain"/>
    <property type="match status" value="2"/>
</dbReference>
<dbReference type="PANTHER" id="PTHR30535:SF34">
    <property type="entry name" value="MOLYBDATE-BINDING PROTEIN MOLA"/>
    <property type="match status" value="1"/>
</dbReference>
<evidence type="ECO:0000313" key="3">
    <source>
        <dbReference type="EMBL" id="AOO65293.1"/>
    </source>
</evidence>
<gene>
    <name evidence="3" type="ORF">SHALO_1518</name>
</gene>
<dbReference type="InterPro" id="IPR002491">
    <property type="entry name" value="ABC_transptr_periplasmic_BD"/>
</dbReference>
<evidence type="ECO:0000313" key="4">
    <source>
        <dbReference type="Proteomes" id="UP000094609"/>
    </source>
</evidence>
<protein>
    <submittedName>
        <fullName evidence="3">Corrinoid ABC transporter, B12-binding component BtuF</fullName>
    </submittedName>
</protein>
<organism evidence="3 4">
    <name type="scientific">Sulfurospirillum halorespirans DSM 13726</name>
    <dbReference type="NCBI Taxonomy" id="1193502"/>
    <lineage>
        <taxon>Bacteria</taxon>
        <taxon>Pseudomonadati</taxon>
        <taxon>Campylobacterota</taxon>
        <taxon>Epsilonproteobacteria</taxon>
        <taxon>Campylobacterales</taxon>
        <taxon>Sulfurospirillaceae</taxon>
        <taxon>Sulfurospirillum</taxon>
    </lineage>
</organism>
<dbReference type="RefSeq" id="WP_025344688.1">
    <property type="nucleotide sequence ID" value="NZ_CP017111.1"/>
</dbReference>
<feature type="chain" id="PRO_5009099444" evidence="1">
    <location>
        <begin position="18"/>
        <end position="302"/>
    </location>
</feature>
<keyword evidence="1" id="KW-0732">Signal</keyword>
<evidence type="ECO:0000256" key="1">
    <source>
        <dbReference type="SAM" id="SignalP"/>
    </source>
</evidence>
<dbReference type="AlphaFoldDB" id="A0A1D7TJW9"/>
<proteinExistence type="predicted"/>
<reference evidence="4" key="1">
    <citation type="submission" date="2016-08" db="EMBL/GenBank/DDBJ databases">
        <title>Complete genome sequence of the organohalide-respiring Epsilonproteobacterium Sulfurospirillum halorespirans.</title>
        <authorList>
            <person name="Goris T."/>
            <person name="Zimmermann J."/>
            <person name="Schenz B."/>
            <person name="Lemos M."/>
            <person name="Hackermueller J."/>
            <person name="Diekert G."/>
        </authorList>
    </citation>
    <scope>NUCLEOTIDE SEQUENCE [LARGE SCALE GENOMIC DNA]</scope>
    <source>
        <strain>DSM 13726</strain>
        <strain evidence="4">PCE-M2</strain>
    </source>
</reference>
<evidence type="ECO:0000259" key="2">
    <source>
        <dbReference type="PROSITE" id="PS50983"/>
    </source>
</evidence>
<feature type="domain" description="Fe/B12 periplasmic-binding" evidence="2">
    <location>
        <begin position="36"/>
        <end position="297"/>
    </location>
</feature>
<dbReference type="PATRIC" id="fig|1193502.14.peg.1541"/>
<dbReference type="SUPFAM" id="SSF53807">
    <property type="entry name" value="Helical backbone' metal receptor"/>
    <property type="match status" value="1"/>
</dbReference>
<dbReference type="Pfam" id="PF01497">
    <property type="entry name" value="Peripla_BP_2"/>
    <property type="match status" value="1"/>
</dbReference>
<dbReference type="Proteomes" id="UP000094609">
    <property type="component" value="Chromosome"/>
</dbReference>
<name>A0A1D7TJW9_9BACT</name>
<dbReference type="EMBL" id="CP017111">
    <property type="protein sequence ID" value="AOO65293.1"/>
    <property type="molecule type" value="Genomic_DNA"/>
</dbReference>
<sequence length="302" mass="34146">MKILWLVALLISSHLYALEIEDQNGNKIIFDKPFKRVISLYPAHTDLIDDLGAGALLIGVSIDLDNPDKFKDIPTYSYYDNAEKFISAKPDLILIRPMIANKFKGMIDLLKSRGIEVVSLQPSTYQELPTYWNKIGKLVGKEEASTRYVESFENEVAKIKAKVASIPSENKKGLFFETRHKDFLTTSPGSMPYTIIEILGVKNIAKDAKSIRNGSTVAPYEIEKILSHAQDIDVYIAQNGAMNRVSEEDIYNTPGFKAINAIKNKHVYLIPEEIVSRPTKKLLDGMWALGQIIYPNYFKERI</sequence>
<dbReference type="STRING" id="1193502.SHALO_1518"/>
<dbReference type="KEGG" id="shal:SHALO_1518"/>
<dbReference type="PANTHER" id="PTHR30535">
    <property type="entry name" value="VITAMIN B12-BINDING PROTEIN"/>
    <property type="match status" value="1"/>
</dbReference>
<feature type="signal peptide" evidence="1">
    <location>
        <begin position="1"/>
        <end position="17"/>
    </location>
</feature>
<accession>A0A1D7TJW9</accession>